<evidence type="ECO:0000256" key="1">
    <source>
        <dbReference type="SAM" id="MobiDB-lite"/>
    </source>
</evidence>
<feature type="compositionally biased region" description="Acidic residues" evidence="1">
    <location>
        <begin position="111"/>
        <end position="124"/>
    </location>
</feature>
<evidence type="ECO:0000313" key="3">
    <source>
        <dbReference type="Proteomes" id="UP000246196"/>
    </source>
</evidence>
<keyword evidence="3" id="KW-1185">Reference proteome</keyword>
<reference evidence="2 3" key="1">
    <citation type="submission" date="2018-03" db="EMBL/GenBank/DDBJ databases">
        <title>Phage therapy in agriculture - a green tech approach to combat plant pathogenic bacteria.</title>
        <authorList>
            <person name="Carstens A.B."/>
            <person name="Djurhuus A.M."/>
            <person name="Hansen L.H."/>
        </authorList>
    </citation>
    <scope>NUCLEOTIDE SEQUENCE [LARGE SCALE GENOMIC DNA]</scope>
</reference>
<dbReference type="GeneID" id="55608127"/>
<dbReference type="Proteomes" id="UP000246196">
    <property type="component" value="Segment"/>
</dbReference>
<sequence length="124" mass="14866">MPSGHGGSVIKLKSFWCRVYYGQSKPSNYAKRTVIVYRRITWLNPEPAFREAMMLRFKHRKQVSYNPATDRLYLYSQFRRWETVTRLDESKPFEGFYAHLNQRDREPSFELNEDGDGYENPDED</sequence>
<name>A0A2S1GT69_9CAUD</name>
<dbReference type="EMBL" id="MH059638">
    <property type="protein sequence ID" value="AWD92587.1"/>
    <property type="molecule type" value="Genomic_DNA"/>
</dbReference>
<dbReference type="KEGG" id="vg:55608127"/>
<feature type="region of interest" description="Disordered" evidence="1">
    <location>
        <begin position="104"/>
        <end position="124"/>
    </location>
</feature>
<accession>A0A2S1GT69</accession>
<proteinExistence type="predicted"/>
<protein>
    <submittedName>
        <fullName evidence="2">Uncharacterized protein</fullName>
    </submittedName>
</protein>
<evidence type="ECO:0000313" key="2">
    <source>
        <dbReference type="EMBL" id="AWD92587.1"/>
    </source>
</evidence>
<organism evidence="2 3">
    <name type="scientific">Pectobacterium phage Nepra</name>
    <dbReference type="NCBI Taxonomy" id="2163635"/>
    <lineage>
        <taxon>Viruses</taxon>
        <taxon>Duplodnaviria</taxon>
        <taxon>Heunggongvirae</taxon>
        <taxon>Uroviricota</taxon>
        <taxon>Caudoviricetes</taxon>
        <taxon>Schitoviridae</taxon>
        <taxon>Cbunavirus</taxon>
        <taxon>Cbunavirus nepra</taxon>
    </lineage>
</organism>
<dbReference type="RefSeq" id="YP_009837924.1">
    <property type="nucleotide sequence ID" value="NC_048704.1"/>
</dbReference>